<evidence type="ECO:0000256" key="3">
    <source>
        <dbReference type="SAM" id="MobiDB-lite"/>
    </source>
</evidence>
<dbReference type="STRING" id="578458.D8QDL6"/>
<dbReference type="InterPro" id="IPR008978">
    <property type="entry name" value="HSP20-like_chaperone"/>
</dbReference>
<dbReference type="VEuPathDB" id="FungiDB:SCHCODRAFT_02059891"/>
<dbReference type="CDD" id="cd06464">
    <property type="entry name" value="ACD_sHsps-like"/>
    <property type="match status" value="1"/>
</dbReference>
<dbReference type="Pfam" id="PF00011">
    <property type="entry name" value="HSP20"/>
    <property type="match status" value="1"/>
</dbReference>
<dbReference type="GeneID" id="9590937"/>
<reference evidence="5 6" key="1">
    <citation type="journal article" date="2010" name="Nat. Biotechnol.">
        <title>Genome sequence of the model mushroom Schizophyllum commune.</title>
        <authorList>
            <person name="Ohm R.A."/>
            <person name="de Jong J.F."/>
            <person name="Lugones L.G."/>
            <person name="Aerts A."/>
            <person name="Kothe E."/>
            <person name="Stajich J.E."/>
            <person name="de Vries R.P."/>
            <person name="Record E."/>
            <person name="Levasseur A."/>
            <person name="Baker S.E."/>
            <person name="Bartholomew K.A."/>
            <person name="Coutinho P.M."/>
            <person name="Erdmann S."/>
            <person name="Fowler T.J."/>
            <person name="Gathman A.C."/>
            <person name="Lombard V."/>
            <person name="Henrissat B."/>
            <person name="Knabe N."/>
            <person name="Kuees U."/>
            <person name="Lilly W.W."/>
            <person name="Lindquist E."/>
            <person name="Lucas S."/>
            <person name="Magnuson J.K."/>
            <person name="Piumi F."/>
            <person name="Raudaskoski M."/>
            <person name="Salamov A."/>
            <person name="Schmutz J."/>
            <person name="Schwarze F.W.M.R."/>
            <person name="vanKuyk P.A."/>
            <person name="Horton J.S."/>
            <person name="Grigoriev I.V."/>
            <person name="Woesten H.A.B."/>
        </authorList>
    </citation>
    <scope>NUCLEOTIDE SEQUENCE [LARGE SCALE GENOMIC DNA]</scope>
    <source>
        <strain evidence="6">H4-8 / FGSC 9210</strain>
    </source>
</reference>
<evidence type="ECO:0000256" key="1">
    <source>
        <dbReference type="PROSITE-ProRule" id="PRU00285"/>
    </source>
</evidence>
<dbReference type="Gene3D" id="2.60.40.790">
    <property type="match status" value="1"/>
</dbReference>
<feature type="compositionally biased region" description="Low complexity" evidence="3">
    <location>
        <begin position="33"/>
        <end position="64"/>
    </location>
</feature>
<dbReference type="InterPro" id="IPR002068">
    <property type="entry name" value="A-crystallin/Hsp20_dom"/>
</dbReference>
<organism evidence="6">
    <name type="scientific">Schizophyllum commune (strain H4-8 / FGSC 9210)</name>
    <name type="common">Split gill fungus</name>
    <dbReference type="NCBI Taxonomy" id="578458"/>
    <lineage>
        <taxon>Eukaryota</taxon>
        <taxon>Fungi</taxon>
        <taxon>Dikarya</taxon>
        <taxon>Basidiomycota</taxon>
        <taxon>Agaricomycotina</taxon>
        <taxon>Agaricomycetes</taxon>
        <taxon>Agaricomycetidae</taxon>
        <taxon>Agaricales</taxon>
        <taxon>Schizophyllaceae</taxon>
        <taxon>Schizophyllum</taxon>
    </lineage>
</organism>
<sequence length="379" mass="40994">MSYAPPFPGQYAGSQSNPPTPHEGATSTWESLQQAQSPQHQQQQQQQQQPHSQPQQQQQEAQQETQHPDLSPHSIYHTSFDDPLSQSGLPDFASFNLPPIPPITLSSGPSNEAEPGRPAEPRSDQSRVYTASLPPIPNLPPPPSLSSTPGMQRTSHASRRLHPYQRPSSVAPRQTPTVPSQQHVRFGQAGPMQMQSRHPSSSSSSGTSPITGIAGHLAASGVVQQAQQSVQATSPITLPSAHFPPLAQGGDRASRAPYRSRPLGLRTEEYYDEGAGEYSAHLEVPGVRRSDLSITLAKNAHSRAQEIVIQGQRQDPTSEGKQTRICSRLVYGRFRQVLPVGNEVKGEDIVARLANGILTITVRVGPPITPPAPQNILIL</sequence>
<gene>
    <name evidence="5" type="ORF">SCHCODRAFT_111953</name>
</gene>
<feature type="non-terminal residue" evidence="5">
    <location>
        <position position="379"/>
    </location>
</feature>
<name>D8QDL6_SCHCM</name>
<proteinExistence type="inferred from homology"/>
<feature type="compositionally biased region" description="Basic and acidic residues" evidence="3">
    <location>
        <begin position="114"/>
        <end position="125"/>
    </location>
</feature>
<dbReference type="OrthoDB" id="1431247at2759"/>
<dbReference type="InParanoid" id="D8QDL6"/>
<dbReference type="RefSeq" id="XP_003028910.1">
    <property type="nucleotide sequence ID" value="XM_003028864.1"/>
</dbReference>
<evidence type="ECO:0000313" key="5">
    <source>
        <dbReference type="EMBL" id="EFI94007.1"/>
    </source>
</evidence>
<feature type="domain" description="SHSP" evidence="4">
    <location>
        <begin position="260"/>
        <end position="379"/>
    </location>
</feature>
<accession>D8QDL6</accession>
<dbReference type="HOGENOM" id="CLU_729899_0_0_1"/>
<dbReference type="OMA" id="PTHRTIH"/>
<keyword evidence="6" id="KW-1185">Reference proteome</keyword>
<dbReference type="PROSITE" id="PS01031">
    <property type="entry name" value="SHSP"/>
    <property type="match status" value="1"/>
</dbReference>
<dbReference type="Proteomes" id="UP000007431">
    <property type="component" value="Unassembled WGS sequence"/>
</dbReference>
<feature type="region of interest" description="Disordered" evidence="3">
    <location>
        <begin position="236"/>
        <end position="260"/>
    </location>
</feature>
<protein>
    <recommendedName>
        <fullName evidence="4">SHSP domain-containing protein</fullName>
    </recommendedName>
</protein>
<feature type="compositionally biased region" description="Polar residues" evidence="3">
    <location>
        <begin position="166"/>
        <end position="183"/>
    </location>
</feature>
<dbReference type="KEGG" id="scm:SCHCO_02059891"/>
<dbReference type="AlphaFoldDB" id="D8QDL6"/>
<evidence type="ECO:0000259" key="4">
    <source>
        <dbReference type="PROSITE" id="PS01031"/>
    </source>
</evidence>
<dbReference type="SUPFAM" id="SSF49764">
    <property type="entry name" value="HSP20-like chaperones"/>
    <property type="match status" value="1"/>
</dbReference>
<comment type="similarity">
    <text evidence="1 2">Belongs to the small heat shock protein (HSP20) family.</text>
</comment>
<feature type="compositionally biased region" description="Pro residues" evidence="3">
    <location>
        <begin position="134"/>
        <end position="144"/>
    </location>
</feature>
<feature type="region of interest" description="Disordered" evidence="3">
    <location>
        <begin position="1"/>
        <end position="213"/>
    </location>
</feature>
<evidence type="ECO:0000256" key="2">
    <source>
        <dbReference type="RuleBase" id="RU003616"/>
    </source>
</evidence>
<dbReference type="EMBL" id="GL377310">
    <property type="protein sequence ID" value="EFI94007.1"/>
    <property type="molecule type" value="Genomic_DNA"/>
</dbReference>
<feature type="compositionally biased region" description="Low complexity" evidence="3">
    <location>
        <begin position="199"/>
        <end position="213"/>
    </location>
</feature>
<evidence type="ECO:0000313" key="6">
    <source>
        <dbReference type="Proteomes" id="UP000007431"/>
    </source>
</evidence>